<comment type="caution">
    <text evidence="13">The sequence shown here is derived from an EMBL/GenBank/DDBJ whole genome shotgun (WGS) entry which is preliminary data.</text>
</comment>
<keyword evidence="3 7" id="KW-0963">Cytoplasm</keyword>
<comment type="similarity">
    <text evidence="7">Belongs to the MurCDEF family.</text>
</comment>
<evidence type="ECO:0000256" key="4">
    <source>
        <dbReference type="ARBA" id="ARBA00022598"/>
    </source>
</evidence>
<keyword evidence="7 8" id="KW-0133">Cell shape</keyword>
<comment type="subcellular location">
    <subcellularLocation>
        <location evidence="1 7 8">Cytoplasm</location>
    </subcellularLocation>
</comment>
<dbReference type="SUPFAM" id="SSF53244">
    <property type="entry name" value="MurD-like peptide ligases, peptide-binding domain"/>
    <property type="match status" value="1"/>
</dbReference>
<dbReference type="AlphaFoldDB" id="A0A7V8JUD7"/>
<feature type="region of interest" description="Disordered" evidence="10">
    <location>
        <begin position="305"/>
        <end position="341"/>
    </location>
</feature>
<evidence type="ECO:0000256" key="2">
    <source>
        <dbReference type="ARBA" id="ARBA00004752"/>
    </source>
</evidence>
<evidence type="ECO:0000256" key="9">
    <source>
        <dbReference type="SAM" id="Coils"/>
    </source>
</evidence>
<evidence type="ECO:0000256" key="10">
    <source>
        <dbReference type="SAM" id="MobiDB-lite"/>
    </source>
</evidence>
<reference evidence="14" key="1">
    <citation type="journal article" date="2020" name="MBio">
        <title>Horizontal gene transfer to a defensive symbiont with a reduced genome amongst a multipartite beetle microbiome.</title>
        <authorList>
            <person name="Waterworth S.C."/>
            <person name="Florez L.V."/>
            <person name="Rees E.R."/>
            <person name="Hertweck C."/>
            <person name="Kaltenpoth M."/>
            <person name="Kwan J.C."/>
        </authorList>
    </citation>
    <scope>NUCLEOTIDE SEQUENCE [LARGE SCALE GENOMIC DNA]</scope>
</reference>
<dbReference type="Pfam" id="PF02875">
    <property type="entry name" value="Mur_ligase_C"/>
    <property type="match status" value="1"/>
</dbReference>
<evidence type="ECO:0000256" key="1">
    <source>
        <dbReference type="ARBA" id="ARBA00004496"/>
    </source>
</evidence>
<dbReference type="Gene3D" id="3.90.190.20">
    <property type="entry name" value="Mur ligase, C-terminal domain"/>
    <property type="match status" value="1"/>
</dbReference>
<dbReference type="InterPro" id="IPR036565">
    <property type="entry name" value="Mur-like_cat_sf"/>
</dbReference>
<name>A0A7V8JUD7_9BURK</name>
<evidence type="ECO:0000256" key="5">
    <source>
        <dbReference type="ARBA" id="ARBA00022741"/>
    </source>
</evidence>
<dbReference type="Proteomes" id="UP000462435">
    <property type="component" value="Unassembled WGS sequence"/>
</dbReference>
<keyword evidence="7 8" id="KW-0961">Cell wall biogenesis/degradation</keyword>
<dbReference type="EMBL" id="WNDX01000045">
    <property type="protein sequence ID" value="KAF1044303.1"/>
    <property type="molecule type" value="Genomic_DNA"/>
</dbReference>
<dbReference type="GO" id="GO:0071555">
    <property type="term" value="P:cell wall organization"/>
    <property type="evidence" value="ECO:0007669"/>
    <property type="project" value="UniProtKB-KW"/>
</dbReference>
<comment type="function">
    <text evidence="7 8">Cell wall formation. Catalyzes the addition of glutamate to the nucleotide precursor UDP-N-acetylmuramoyl-L-alanine (UMA).</text>
</comment>
<dbReference type="GO" id="GO:0005737">
    <property type="term" value="C:cytoplasm"/>
    <property type="evidence" value="ECO:0007669"/>
    <property type="project" value="UniProtKB-SubCell"/>
</dbReference>
<feature type="domain" description="Mur ligase C-terminal" evidence="11">
    <location>
        <begin position="596"/>
        <end position="714"/>
    </location>
</feature>
<dbReference type="Pfam" id="PF21799">
    <property type="entry name" value="MurD-like_N"/>
    <property type="match status" value="1"/>
</dbReference>
<dbReference type="UniPathway" id="UPA00219"/>
<feature type="domain" description="Mur ligase central" evidence="12">
    <location>
        <begin position="418"/>
        <end position="573"/>
    </location>
</feature>
<gene>
    <name evidence="7 13" type="primary">murD</name>
    <name evidence="13" type="ORF">GAK35_01811</name>
</gene>
<evidence type="ECO:0000256" key="8">
    <source>
        <dbReference type="RuleBase" id="RU003664"/>
    </source>
</evidence>
<dbReference type="NCBIfam" id="TIGR01087">
    <property type="entry name" value="murD"/>
    <property type="match status" value="1"/>
</dbReference>
<proteinExistence type="inferred from homology"/>
<keyword evidence="7 8" id="KW-0573">Peptidoglycan synthesis</keyword>
<evidence type="ECO:0000259" key="12">
    <source>
        <dbReference type="Pfam" id="PF08245"/>
    </source>
</evidence>
<keyword evidence="7 8" id="KW-0132">Cell division</keyword>
<evidence type="ECO:0000259" key="11">
    <source>
        <dbReference type="Pfam" id="PF02875"/>
    </source>
</evidence>
<protein>
    <recommendedName>
        <fullName evidence="7 8">UDP-N-acetylmuramoylalanine--D-glutamate ligase</fullName>
        <ecNumber evidence="7 8">6.3.2.9</ecNumber>
    </recommendedName>
    <alternativeName>
        <fullName evidence="7">D-glutamic acid-adding enzyme</fullName>
    </alternativeName>
    <alternativeName>
        <fullName evidence="7">UDP-N-acetylmuramoyl-L-alanyl-D-glutamate synthetase</fullName>
    </alternativeName>
</protein>
<keyword evidence="9" id="KW-0175">Coiled coil</keyword>
<dbReference type="InterPro" id="IPR013221">
    <property type="entry name" value="Mur_ligase_cen"/>
</dbReference>
<evidence type="ECO:0000256" key="3">
    <source>
        <dbReference type="ARBA" id="ARBA00022490"/>
    </source>
</evidence>
<feature type="compositionally biased region" description="Low complexity" evidence="10">
    <location>
        <begin position="305"/>
        <end position="332"/>
    </location>
</feature>
<dbReference type="HAMAP" id="MF_00639">
    <property type="entry name" value="MurD"/>
    <property type="match status" value="1"/>
</dbReference>
<feature type="binding site" evidence="7">
    <location>
        <begin position="130"/>
        <end position="136"/>
    </location>
    <ligand>
        <name>ATP</name>
        <dbReference type="ChEBI" id="CHEBI:30616"/>
    </ligand>
</feature>
<dbReference type="InterPro" id="IPR004101">
    <property type="entry name" value="Mur_ligase_C"/>
</dbReference>
<comment type="pathway">
    <text evidence="2 7 8">Cell wall biogenesis; peptidoglycan biosynthesis.</text>
</comment>
<dbReference type="GO" id="GO:0051301">
    <property type="term" value="P:cell division"/>
    <property type="evidence" value="ECO:0007669"/>
    <property type="project" value="UniProtKB-KW"/>
</dbReference>
<dbReference type="PANTHER" id="PTHR43692:SF1">
    <property type="entry name" value="UDP-N-ACETYLMURAMOYLALANINE--D-GLUTAMATE LIGASE"/>
    <property type="match status" value="1"/>
</dbReference>
<accession>A0A7V8JUD7</accession>
<dbReference type="GO" id="GO:0008764">
    <property type="term" value="F:UDP-N-acetylmuramoylalanine-D-glutamate ligase activity"/>
    <property type="evidence" value="ECO:0007669"/>
    <property type="project" value="UniProtKB-UniRule"/>
</dbReference>
<sequence length="746" mass="78190">MNYSGKHVLVLGLGESGLAMARWLVYCGAGVRVADTRGEAALAERLAALRADDPQAEAVLGRAFAPELLEGVDFVAVSPGLAPEGDLAPLMPAIVERGQPLWGEIELFAQALAALREETLYKPKVLAITGTNGKTTVTSLTGMLCQRAGLSVRVAGNISPAALDVLREAVIKDKIFLIELAEQDAIAAAQAQAEAEAEAVRQAELAEQQAIEEARHKRAAARIEEAAAISVPAPVPEAGMPAANDAQLAQAPVADVPPVQAESEQIAEPGAGEVAAAEQPVPEVAQGDVVQDGAVPVAEGGEMEAAGADAAAAGTELSETGVTEAAATGEAVEPAREGEQPTVLTEITEGVEHVAAEAANSAESDDAGMQTDVAGNEAEAMNLGVFMEVSRTADEDALADVPPPPPPPEPVYRGSMPQAWVLELSSFQLHTTHSLQADAATVLNITQDHLDWHGSMDAYAADKARIFGERTVRVLNRDDERVMAMSSPTAPLASFGLDEPSTPDSFGLVNDNGMLWLANAFVHEDDEQPEGKRRRKQKELVPPPVTLKRLMPADALRIRGAHNAMNALAALALCRAIDLPMAPLLHGLRDYTGEPHRVEPVGVVQDVEYYDDSKGTNVGATVAALNGLGLGGRPNRILLIAGGDGKGQDFSPLALPVQKYGRAVFLIGRDGPAIRAALADTGVELVDCATLEEAVQKAGDMARVGEIVLLSPACASLDMFRNYAHRAEVFVDAVRELALSRGEVIA</sequence>
<organism evidence="13 14">
    <name type="scientific">Herbaspirillum frisingense</name>
    <dbReference type="NCBI Taxonomy" id="92645"/>
    <lineage>
        <taxon>Bacteria</taxon>
        <taxon>Pseudomonadati</taxon>
        <taxon>Pseudomonadota</taxon>
        <taxon>Betaproteobacteria</taxon>
        <taxon>Burkholderiales</taxon>
        <taxon>Oxalobacteraceae</taxon>
        <taxon>Herbaspirillum</taxon>
    </lineage>
</organism>
<dbReference type="PANTHER" id="PTHR43692">
    <property type="entry name" value="UDP-N-ACETYLMURAMOYLALANINE--D-GLUTAMATE LIGASE"/>
    <property type="match status" value="1"/>
</dbReference>
<dbReference type="SUPFAM" id="SSF53623">
    <property type="entry name" value="MurD-like peptide ligases, catalytic domain"/>
    <property type="match status" value="2"/>
</dbReference>
<evidence type="ECO:0000313" key="13">
    <source>
        <dbReference type="EMBL" id="KAF1044303.1"/>
    </source>
</evidence>
<feature type="coiled-coil region" evidence="9">
    <location>
        <begin position="178"/>
        <end position="206"/>
    </location>
</feature>
<evidence type="ECO:0000313" key="14">
    <source>
        <dbReference type="Proteomes" id="UP000462435"/>
    </source>
</evidence>
<dbReference type="GO" id="GO:0009252">
    <property type="term" value="P:peptidoglycan biosynthetic process"/>
    <property type="evidence" value="ECO:0007669"/>
    <property type="project" value="UniProtKB-UniRule"/>
</dbReference>
<dbReference type="EC" id="6.3.2.9" evidence="7 8"/>
<dbReference type="Pfam" id="PF08245">
    <property type="entry name" value="Mur_ligase_M"/>
    <property type="match status" value="1"/>
</dbReference>
<keyword evidence="7 8" id="KW-0131">Cell cycle</keyword>
<keyword evidence="4 7" id="KW-0436">Ligase</keyword>
<dbReference type="GO" id="GO:0005524">
    <property type="term" value="F:ATP binding"/>
    <property type="evidence" value="ECO:0007669"/>
    <property type="project" value="UniProtKB-UniRule"/>
</dbReference>
<keyword evidence="5 7" id="KW-0547">Nucleotide-binding</keyword>
<dbReference type="GO" id="GO:0008360">
    <property type="term" value="P:regulation of cell shape"/>
    <property type="evidence" value="ECO:0007669"/>
    <property type="project" value="UniProtKB-KW"/>
</dbReference>
<evidence type="ECO:0000256" key="6">
    <source>
        <dbReference type="ARBA" id="ARBA00022840"/>
    </source>
</evidence>
<comment type="catalytic activity">
    <reaction evidence="7 8">
        <text>UDP-N-acetyl-alpha-D-muramoyl-L-alanine + D-glutamate + ATP = UDP-N-acetyl-alpha-D-muramoyl-L-alanyl-D-glutamate + ADP + phosphate + H(+)</text>
        <dbReference type="Rhea" id="RHEA:16429"/>
        <dbReference type="ChEBI" id="CHEBI:15378"/>
        <dbReference type="ChEBI" id="CHEBI:29986"/>
        <dbReference type="ChEBI" id="CHEBI:30616"/>
        <dbReference type="ChEBI" id="CHEBI:43474"/>
        <dbReference type="ChEBI" id="CHEBI:83898"/>
        <dbReference type="ChEBI" id="CHEBI:83900"/>
        <dbReference type="ChEBI" id="CHEBI:456216"/>
        <dbReference type="EC" id="6.3.2.9"/>
    </reaction>
</comment>
<dbReference type="Gene3D" id="3.40.50.720">
    <property type="entry name" value="NAD(P)-binding Rossmann-like Domain"/>
    <property type="match status" value="1"/>
</dbReference>
<dbReference type="InterPro" id="IPR005762">
    <property type="entry name" value="MurD"/>
</dbReference>
<keyword evidence="6 7" id="KW-0067">ATP-binding</keyword>
<dbReference type="Gene3D" id="3.40.1190.10">
    <property type="entry name" value="Mur-like, catalytic domain"/>
    <property type="match status" value="2"/>
</dbReference>
<evidence type="ECO:0000256" key="7">
    <source>
        <dbReference type="HAMAP-Rule" id="MF_00639"/>
    </source>
</evidence>
<dbReference type="InterPro" id="IPR036615">
    <property type="entry name" value="Mur_ligase_C_dom_sf"/>
</dbReference>
<dbReference type="SUPFAM" id="SSF51984">
    <property type="entry name" value="MurCD N-terminal domain"/>
    <property type="match status" value="1"/>
</dbReference>